<evidence type="ECO:0000256" key="1">
    <source>
        <dbReference type="SAM" id="MobiDB-lite"/>
    </source>
</evidence>
<proteinExistence type="predicted"/>
<protein>
    <recommendedName>
        <fullName evidence="3">Glycoside hydrolase 131 catalytic N-terminal domain-containing protein</fullName>
    </recommendedName>
</protein>
<keyword evidence="5" id="KW-1185">Reference proteome</keyword>
<feature type="region of interest" description="Disordered" evidence="1">
    <location>
        <begin position="252"/>
        <end position="297"/>
    </location>
</feature>
<sequence>MFTSPITLALVAGASASTLWDGRLNDYSDASFLSDWSWSNQVGPYQYYIHGSGAVSDYVALSADYKNPEDTSSEQGIQITIDDTSSWNGQNMMRTELIPSTTAAINAGKVFYHFSIQHTETNAPSQTEEHQICFFESHFTELKYGKSGGSSNTLRWMANSETQWNATLEAGVWHNVAYGIDFDAQTVTFYHSTGADALEMTAGPISATTDSNGADWHLGVLRLPGSGSDSGSTEDWHFSGVYIEDGDLTTTIGGTAGGSESGSSVNITSSASPATTSASAPSSAAPSSAAPSSATPSATATSSAVAAKLVSSSSAVPTTLQTLIKPASTPVSGVCMPITETSSTTSATAAAATTSTCPAAGETDDQGRYSCNPAHQYPSSQTCELKGSCYFLVSQTTTSAKAPSTTTSTTFASDIASASADALDAKPTKAFPEGYTLEDLQSLVAYLELEGWNAEEA</sequence>
<evidence type="ECO:0000259" key="3">
    <source>
        <dbReference type="Pfam" id="PF18271"/>
    </source>
</evidence>
<dbReference type="EMBL" id="CP099425">
    <property type="protein sequence ID" value="USW55934.1"/>
    <property type="molecule type" value="Genomic_DNA"/>
</dbReference>
<dbReference type="InterPro" id="IPR041524">
    <property type="entry name" value="GH131_N"/>
</dbReference>
<feature type="domain" description="Glycoside hydrolase 131 catalytic N-terminal" evidence="3">
    <location>
        <begin position="19"/>
        <end position="247"/>
    </location>
</feature>
<organism evidence="4 5">
    <name type="scientific">Septoria linicola</name>
    <dbReference type="NCBI Taxonomy" id="215465"/>
    <lineage>
        <taxon>Eukaryota</taxon>
        <taxon>Fungi</taxon>
        <taxon>Dikarya</taxon>
        <taxon>Ascomycota</taxon>
        <taxon>Pezizomycotina</taxon>
        <taxon>Dothideomycetes</taxon>
        <taxon>Dothideomycetidae</taxon>
        <taxon>Mycosphaerellales</taxon>
        <taxon>Mycosphaerellaceae</taxon>
        <taxon>Septoria</taxon>
    </lineage>
</organism>
<dbReference type="PANTHER" id="PTHR34612">
    <property type="entry name" value="GH131_N DOMAIN-CONTAINING PROTEIN"/>
    <property type="match status" value="1"/>
</dbReference>
<evidence type="ECO:0000256" key="2">
    <source>
        <dbReference type="SAM" id="SignalP"/>
    </source>
</evidence>
<dbReference type="Gene3D" id="2.60.120.1160">
    <property type="match status" value="1"/>
</dbReference>
<dbReference type="PANTHER" id="PTHR34612:SF6">
    <property type="entry name" value="GLYCOSIDE HYDROLASE 131 CATALYTIC N-TERMINAL DOMAIN-CONTAINING PROTEIN"/>
    <property type="match status" value="1"/>
</dbReference>
<feature type="chain" id="PRO_5040294122" description="Glycoside hydrolase 131 catalytic N-terminal domain-containing protein" evidence="2">
    <location>
        <begin position="17"/>
        <end position="457"/>
    </location>
</feature>
<dbReference type="AlphaFoldDB" id="A0A9Q9EMW9"/>
<dbReference type="Proteomes" id="UP001056384">
    <property type="component" value="Chromosome 8"/>
</dbReference>
<evidence type="ECO:0000313" key="4">
    <source>
        <dbReference type="EMBL" id="USW55934.1"/>
    </source>
</evidence>
<reference evidence="4" key="1">
    <citation type="submission" date="2022-06" db="EMBL/GenBank/DDBJ databases">
        <title>Complete genome sequences of two strains of the flax pathogen Septoria linicola.</title>
        <authorList>
            <person name="Lapalu N."/>
            <person name="Simon A."/>
            <person name="Demenou B."/>
            <person name="Paumier D."/>
            <person name="Guillot M.-P."/>
            <person name="Gout L."/>
            <person name="Valade R."/>
        </authorList>
    </citation>
    <scope>NUCLEOTIDE SEQUENCE</scope>
    <source>
        <strain evidence="4">SE15195</strain>
    </source>
</reference>
<dbReference type="Pfam" id="PF18271">
    <property type="entry name" value="GH131_N"/>
    <property type="match status" value="1"/>
</dbReference>
<evidence type="ECO:0000313" key="5">
    <source>
        <dbReference type="Proteomes" id="UP001056384"/>
    </source>
</evidence>
<name>A0A9Q9EMW9_9PEZI</name>
<feature type="compositionally biased region" description="Low complexity" evidence="1">
    <location>
        <begin position="261"/>
        <end position="297"/>
    </location>
</feature>
<accession>A0A9Q9EMW9</accession>
<keyword evidence="2" id="KW-0732">Signal</keyword>
<gene>
    <name evidence="4" type="ORF">Slin15195_G092530</name>
</gene>
<feature type="signal peptide" evidence="2">
    <location>
        <begin position="1"/>
        <end position="16"/>
    </location>
</feature>